<evidence type="ECO:0000259" key="4">
    <source>
        <dbReference type="PROSITE" id="PS50893"/>
    </source>
</evidence>
<keyword evidence="5" id="KW-0131">Cell cycle</keyword>
<evidence type="ECO:0000256" key="1">
    <source>
        <dbReference type="ARBA" id="ARBA00005417"/>
    </source>
</evidence>
<dbReference type="PROSITE" id="PS50893">
    <property type="entry name" value="ABC_TRANSPORTER_2"/>
    <property type="match status" value="1"/>
</dbReference>
<organism evidence="5 6">
    <name type="scientific">Albimonas donghaensis</name>
    <dbReference type="NCBI Taxonomy" id="356660"/>
    <lineage>
        <taxon>Bacteria</taxon>
        <taxon>Pseudomonadati</taxon>
        <taxon>Pseudomonadota</taxon>
        <taxon>Alphaproteobacteria</taxon>
        <taxon>Rhodobacterales</taxon>
        <taxon>Paracoccaceae</taxon>
        <taxon>Albimonas</taxon>
    </lineage>
</organism>
<dbReference type="GO" id="GO:0005524">
    <property type="term" value="F:ATP binding"/>
    <property type="evidence" value="ECO:0007669"/>
    <property type="project" value="UniProtKB-KW"/>
</dbReference>
<keyword evidence="5" id="KW-0132">Cell division</keyword>
<dbReference type="Pfam" id="PF00005">
    <property type="entry name" value="ABC_tran"/>
    <property type="match status" value="1"/>
</dbReference>
<evidence type="ECO:0000256" key="2">
    <source>
        <dbReference type="ARBA" id="ARBA00022741"/>
    </source>
</evidence>
<accession>A0A1H2VDF4</accession>
<dbReference type="Gene3D" id="3.40.50.300">
    <property type="entry name" value="P-loop containing nucleotide triphosphate hydrolases"/>
    <property type="match status" value="1"/>
</dbReference>
<proteinExistence type="inferred from homology"/>
<dbReference type="STRING" id="356660.SAMN05444336_10234"/>
<dbReference type="InterPro" id="IPR015854">
    <property type="entry name" value="ABC_transpr_LolD-like"/>
</dbReference>
<keyword evidence="2" id="KW-0547">Nucleotide-binding</keyword>
<dbReference type="SUPFAM" id="SSF52540">
    <property type="entry name" value="P-loop containing nucleoside triphosphate hydrolases"/>
    <property type="match status" value="1"/>
</dbReference>
<keyword evidence="6" id="KW-1185">Reference proteome</keyword>
<dbReference type="RefSeq" id="WP_176954649.1">
    <property type="nucleotide sequence ID" value="NZ_FNMZ01000002.1"/>
</dbReference>
<dbReference type="InterPro" id="IPR003593">
    <property type="entry name" value="AAA+_ATPase"/>
</dbReference>
<dbReference type="SMART" id="SM00382">
    <property type="entry name" value="AAA"/>
    <property type="match status" value="1"/>
</dbReference>
<comment type="similarity">
    <text evidence="1">Belongs to the ABC transporter superfamily.</text>
</comment>
<dbReference type="AlphaFoldDB" id="A0A1H2VDF4"/>
<dbReference type="PANTHER" id="PTHR24220:SF689">
    <property type="entry name" value="LIPOPROTEIN-RELEASING SYSTEM ATP-BINDING PROTEIN LOLD"/>
    <property type="match status" value="1"/>
</dbReference>
<dbReference type="GO" id="GO:0005886">
    <property type="term" value="C:plasma membrane"/>
    <property type="evidence" value="ECO:0007669"/>
    <property type="project" value="TreeGrafter"/>
</dbReference>
<protein>
    <submittedName>
        <fullName evidence="5">Cell division transport system ATP-binding protein</fullName>
    </submittedName>
</protein>
<gene>
    <name evidence="5" type="ORF">SAMN05444336_10234</name>
</gene>
<dbReference type="GO" id="GO:0051301">
    <property type="term" value="P:cell division"/>
    <property type="evidence" value="ECO:0007669"/>
    <property type="project" value="UniProtKB-KW"/>
</dbReference>
<keyword evidence="3 5" id="KW-0067">ATP-binding</keyword>
<evidence type="ECO:0000313" key="5">
    <source>
        <dbReference type="EMBL" id="SDW66387.1"/>
    </source>
</evidence>
<dbReference type="InterPro" id="IPR003439">
    <property type="entry name" value="ABC_transporter-like_ATP-bd"/>
</dbReference>
<name>A0A1H2VDF4_9RHOB</name>
<feature type="domain" description="ABC transporter" evidence="4">
    <location>
        <begin position="4"/>
        <end position="228"/>
    </location>
</feature>
<sequence length="228" mass="23259">MTAVECIGLALTRAGRPALAGLDWRIAPGELQVIAGPTGAGKSALLAVAGLALPLSGGQLRLFGAPVPPPSRAAEPARAALRRRIGRAEARPAFLDHLSLAENVALPLRLAGRGPADRAAQAGELLDWLGLGPRADDPPSALSDGERRRAGLARAVIAGPELILADEPSSDLDREGAAQALEMLAALAAHGAAVAIATGDADLVRLARHHSEARILTLTAGRFESPAA</sequence>
<dbReference type="GO" id="GO:0022857">
    <property type="term" value="F:transmembrane transporter activity"/>
    <property type="evidence" value="ECO:0007669"/>
    <property type="project" value="TreeGrafter"/>
</dbReference>
<dbReference type="Proteomes" id="UP000199118">
    <property type="component" value="Unassembled WGS sequence"/>
</dbReference>
<dbReference type="InterPro" id="IPR027417">
    <property type="entry name" value="P-loop_NTPase"/>
</dbReference>
<reference evidence="5 6" key="1">
    <citation type="submission" date="2016-10" db="EMBL/GenBank/DDBJ databases">
        <authorList>
            <person name="de Groot N.N."/>
        </authorList>
    </citation>
    <scope>NUCLEOTIDE SEQUENCE [LARGE SCALE GENOMIC DNA]</scope>
    <source>
        <strain evidence="5 6">DSM 17890</strain>
    </source>
</reference>
<dbReference type="GO" id="GO:0016887">
    <property type="term" value="F:ATP hydrolysis activity"/>
    <property type="evidence" value="ECO:0007669"/>
    <property type="project" value="InterPro"/>
</dbReference>
<evidence type="ECO:0000256" key="3">
    <source>
        <dbReference type="ARBA" id="ARBA00022840"/>
    </source>
</evidence>
<dbReference type="EMBL" id="FNMZ01000002">
    <property type="protein sequence ID" value="SDW66387.1"/>
    <property type="molecule type" value="Genomic_DNA"/>
</dbReference>
<dbReference type="PANTHER" id="PTHR24220">
    <property type="entry name" value="IMPORT ATP-BINDING PROTEIN"/>
    <property type="match status" value="1"/>
</dbReference>
<evidence type="ECO:0000313" key="6">
    <source>
        <dbReference type="Proteomes" id="UP000199118"/>
    </source>
</evidence>